<evidence type="ECO:0000259" key="3">
    <source>
        <dbReference type="Pfam" id="PF08797"/>
    </source>
</evidence>
<protein>
    <recommendedName>
        <fullName evidence="3">HIRAN domain-containing protein</fullName>
    </recommendedName>
</protein>
<name>A0AAV1I179_9CHLO</name>
<dbReference type="EMBL" id="CAUYUE010000004">
    <property type="protein sequence ID" value="CAK0763465.1"/>
    <property type="molecule type" value="Genomic_DNA"/>
</dbReference>
<reference evidence="4 5" key="1">
    <citation type="submission" date="2023-10" db="EMBL/GenBank/DDBJ databases">
        <authorList>
            <person name="Maclean D."/>
            <person name="Macfadyen A."/>
        </authorList>
    </citation>
    <scope>NUCLEOTIDE SEQUENCE [LARGE SCALE GENOMIC DNA]</scope>
</reference>
<evidence type="ECO:0000313" key="5">
    <source>
        <dbReference type="Proteomes" id="UP001314263"/>
    </source>
</evidence>
<organism evidence="4 5">
    <name type="scientific">Coccomyxa viridis</name>
    <dbReference type="NCBI Taxonomy" id="1274662"/>
    <lineage>
        <taxon>Eukaryota</taxon>
        <taxon>Viridiplantae</taxon>
        <taxon>Chlorophyta</taxon>
        <taxon>core chlorophytes</taxon>
        <taxon>Trebouxiophyceae</taxon>
        <taxon>Trebouxiophyceae incertae sedis</taxon>
        <taxon>Coccomyxaceae</taxon>
        <taxon>Coccomyxa</taxon>
    </lineage>
</organism>
<dbReference type="InterPro" id="IPR014905">
    <property type="entry name" value="HIRAN"/>
</dbReference>
<dbReference type="GO" id="GO:0016818">
    <property type="term" value="F:hydrolase activity, acting on acid anhydrides, in phosphorus-containing anhydrides"/>
    <property type="evidence" value="ECO:0007669"/>
    <property type="project" value="InterPro"/>
</dbReference>
<dbReference type="Proteomes" id="UP001314263">
    <property type="component" value="Unassembled WGS sequence"/>
</dbReference>
<keyword evidence="1" id="KW-0479">Metal-binding</keyword>
<dbReference type="Gene3D" id="3.30.70.2330">
    <property type="match status" value="1"/>
</dbReference>
<dbReference type="Pfam" id="PF08797">
    <property type="entry name" value="HIRAN"/>
    <property type="match status" value="1"/>
</dbReference>
<dbReference type="GO" id="GO:0008270">
    <property type="term" value="F:zinc ion binding"/>
    <property type="evidence" value="ECO:0007669"/>
    <property type="project" value="InterPro"/>
</dbReference>
<dbReference type="AlphaFoldDB" id="A0AAV1I179"/>
<evidence type="ECO:0000256" key="1">
    <source>
        <dbReference type="ARBA" id="ARBA00022723"/>
    </source>
</evidence>
<dbReference type="GO" id="GO:0003676">
    <property type="term" value="F:nucleic acid binding"/>
    <property type="evidence" value="ECO:0007669"/>
    <property type="project" value="InterPro"/>
</dbReference>
<evidence type="ECO:0000313" key="4">
    <source>
        <dbReference type="EMBL" id="CAK0763465.1"/>
    </source>
</evidence>
<accession>A0AAV1I179</accession>
<proteinExistence type="predicted"/>
<keyword evidence="2" id="KW-0378">Hydrolase</keyword>
<comment type="caution">
    <text evidence="4">The sequence shown here is derived from an EMBL/GenBank/DDBJ whole genome shotgun (WGS) entry which is preliminary data.</text>
</comment>
<keyword evidence="5" id="KW-1185">Reference proteome</keyword>
<evidence type="ECO:0000256" key="2">
    <source>
        <dbReference type="ARBA" id="ARBA00022801"/>
    </source>
</evidence>
<sequence>MLNRAQLAVCRMHRQFDILRRHMQLPETSRTPLVSSSGNSRLGVFQQPRRFAICHEGQGLHAQSIRAEQTSLGATELQQPQPLTVLEARQQTRSLLDPEAHRIAGVTFEGRQEAVQKLQADQAVMLEKDPKNEFDPNAINVRTLSGTDLGFVPKELTGRFPHDVTFGHIHYVGQVPESGVWGALVAVRPTLVPLTVDAIPDSALPYASLSKLLSASEWDKLCRTTARAANYRCQISGGSGPDEQNPVECQELWAFDDHRAEMRLVGLQAVCPEIFLAKRLLRQLDDKTRQTAMWTLQAMNDWTIMEAEAYLQYVEGIARERSQKQWVVDLSWLNPLGIQVPDTHSVKSAS</sequence>
<feature type="domain" description="HIRAN" evidence="3">
    <location>
        <begin position="110"/>
        <end position="175"/>
    </location>
</feature>
<gene>
    <name evidence="4" type="ORF">CVIRNUC_003060</name>
</gene>